<dbReference type="AlphaFoldDB" id="A0A6J7CX82"/>
<organism evidence="1">
    <name type="scientific">freshwater metagenome</name>
    <dbReference type="NCBI Taxonomy" id="449393"/>
    <lineage>
        <taxon>unclassified sequences</taxon>
        <taxon>metagenomes</taxon>
        <taxon>ecological metagenomes</taxon>
    </lineage>
</organism>
<protein>
    <submittedName>
        <fullName evidence="1">Unannotated protein</fullName>
    </submittedName>
</protein>
<reference evidence="1" key="1">
    <citation type="submission" date="2020-05" db="EMBL/GenBank/DDBJ databases">
        <authorList>
            <person name="Chiriac C."/>
            <person name="Salcher M."/>
            <person name="Ghai R."/>
            <person name="Kavagutti S V."/>
        </authorList>
    </citation>
    <scope>NUCLEOTIDE SEQUENCE</scope>
</reference>
<sequence length="183" mass="20060">MNWIVVAGFAGLFLLVLAWYLSSTAGRLDRLHRKIDTSRLALDAQLLRRSSVALELSSSGVLDPASSLVLADAAHRARTTSDEDDATRSRAESDLTAALDAALEYPEDVAEVRASDVGAELLDELDAAIRRVELSRRFLNDAVRACRQLRGQRAARWFWLAGRTALPQSWEMDDTPPAGLGAR</sequence>
<dbReference type="InterPro" id="IPR023353">
    <property type="entry name" value="LemA-like_dom_sf"/>
</dbReference>
<dbReference type="EMBL" id="CAFBLS010000022">
    <property type="protein sequence ID" value="CAB4862571.1"/>
    <property type="molecule type" value="Genomic_DNA"/>
</dbReference>
<evidence type="ECO:0000313" key="1">
    <source>
        <dbReference type="EMBL" id="CAB4862571.1"/>
    </source>
</evidence>
<name>A0A6J7CX82_9ZZZZ</name>
<accession>A0A6J7CX82</accession>
<gene>
    <name evidence="1" type="ORF">UFOPK3402_00288</name>
</gene>
<dbReference type="SUPFAM" id="SSF140478">
    <property type="entry name" value="LemA-like"/>
    <property type="match status" value="1"/>
</dbReference>
<proteinExistence type="predicted"/>
<dbReference type="Gene3D" id="1.20.1440.20">
    <property type="entry name" value="LemA-like domain"/>
    <property type="match status" value="1"/>
</dbReference>